<sequence>MARKTIHLVFLLVLSLCLTQLFTSIQARPINVPNHHRRHEKTNSPPCPEGNGRHYAEILSLRGIKDSGPSPGEGHSVTNGLHN</sequence>
<reference evidence="1" key="1">
    <citation type="submission" date="2022-02" db="EMBL/GenBank/DDBJ databases">
        <title>Plant Genome Project.</title>
        <authorList>
            <person name="Zhang R.-G."/>
        </authorList>
    </citation>
    <scope>NUCLEOTIDE SEQUENCE</scope>
    <source>
        <strain evidence="1">AT1</strain>
    </source>
</reference>
<protein>
    <submittedName>
        <fullName evidence="1">Uncharacterized protein</fullName>
    </submittedName>
</protein>
<evidence type="ECO:0000313" key="1">
    <source>
        <dbReference type="EMBL" id="KAI8541523.1"/>
    </source>
</evidence>
<dbReference type="EMBL" id="CM046395">
    <property type="protein sequence ID" value="KAI8541523.1"/>
    <property type="molecule type" value="Genomic_DNA"/>
</dbReference>
<proteinExistence type="predicted"/>
<accession>A0ACC0MMG4</accession>
<evidence type="ECO:0000313" key="2">
    <source>
        <dbReference type="Proteomes" id="UP001062846"/>
    </source>
</evidence>
<dbReference type="Proteomes" id="UP001062846">
    <property type="component" value="Chromosome 8"/>
</dbReference>
<comment type="caution">
    <text evidence="1">The sequence shown here is derived from an EMBL/GenBank/DDBJ whole genome shotgun (WGS) entry which is preliminary data.</text>
</comment>
<organism evidence="1 2">
    <name type="scientific">Rhododendron molle</name>
    <name type="common">Chinese azalea</name>
    <name type="synonym">Azalea mollis</name>
    <dbReference type="NCBI Taxonomy" id="49168"/>
    <lineage>
        <taxon>Eukaryota</taxon>
        <taxon>Viridiplantae</taxon>
        <taxon>Streptophyta</taxon>
        <taxon>Embryophyta</taxon>
        <taxon>Tracheophyta</taxon>
        <taxon>Spermatophyta</taxon>
        <taxon>Magnoliopsida</taxon>
        <taxon>eudicotyledons</taxon>
        <taxon>Gunneridae</taxon>
        <taxon>Pentapetalae</taxon>
        <taxon>asterids</taxon>
        <taxon>Ericales</taxon>
        <taxon>Ericaceae</taxon>
        <taxon>Ericoideae</taxon>
        <taxon>Rhodoreae</taxon>
        <taxon>Rhododendron</taxon>
    </lineage>
</organism>
<gene>
    <name evidence="1" type="ORF">RHMOL_Rhmol08G0067900</name>
</gene>
<name>A0ACC0MMG4_RHOML</name>
<keyword evidence="2" id="KW-1185">Reference proteome</keyword>